<dbReference type="GO" id="GO:0032259">
    <property type="term" value="P:methylation"/>
    <property type="evidence" value="ECO:0007669"/>
    <property type="project" value="UniProtKB-KW"/>
</dbReference>
<dbReference type="CDD" id="cd02440">
    <property type="entry name" value="AdoMet_MTases"/>
    <property type="match status" value="1"/>
</dbReference>
<dbReference type="InterPro" id="IPR029063">
    <property type="entry name" value="SAM-dependent_MTases_sf"/>
</dbReference>
<accession>A0A2P8D604</accession>
<dbReference type="OrthoDB" id="9797252at2"/>
<keyword evidence="6" id="KW-1185">Reference proteome</keyword>
<organism evidence="5 6">
    <name type="scientific">Taibaiella chishuiensis</name>
    <dbReference type="NCBI Taxonomy" id="1434707"/>
    <lineage>
        <taxon>Bacteria</taxon>
        <taxon>Pseudomonadati</taxon>
        <taxon>Bacteroidota</taxon>
        <taxon>Chitinophagia</taxon>
        <taxon>Chitinophagales</taxon>
        <taxon>Chitinophagaceae</taxon>
        <taxon>Taibaiella</taxon>
    </lineage>
</organism>
<dbReference type="InterPro" id="IPR013216">
    <property type="entry name" value="Methyltransf_11"/>
</dbReference>
<evidence type="ECO:0000259" key="4">
    <source>
        <dbReference type="Pfam" id="PF08241"/>
    </source>
</evidence>
<dbReference type="PANTHER" id="PTHR44942">
    <property type="entry name" value="METHYLTRANSF_11 DOMAIN-CONTAINING PROTEIN"/>
    <property type="match status" value="1"/>
</dbReference>
<protein>
    <submittedName>
        <fullName evidence="5">Methyltransferase family protein</fullName>
    </submittedName>
</protein>
<sequence>MPQDSTTRFSNRVEDYVKYRPGYPPEVILFLQAQYNLDTGKIIADIGSGTGLSTAPFLEAGYRTYAVEPNAAMREKSVSLLQQYPGFKPVDGTAEHTGLPDQSVDAVIAGQAFHWFDRQAARTEFCRILQPTGIVALIWNERRILNQFEKEYDRLIQKHAKDYVQVSQRNINLQAIRDFFSPGTCYYDLFVNKQVFDFEGLEGRLLSSSYMPGRETEGYEAMHKELRLLFDRYQEAGTVTLNYDTKLYTGKLPARR</sequence>
<feature type="domain" description="Methyltransferase type 11" evidence="4">
    <location>
        <begin position="45"/>
        <end position="136"/>
    </location>
</feature>
<dbReference type="AlphaFoldDB" id="A0A2P8D604"/>
<keyword evidence="3 5" id="KW-0808">Transferase</keyword>
<evidence type="ECO:0000313" key="5">
    <source>
        <dbReference type="EMBL" id="PSK92656.1"/>
    </source>
</evidence>
<comment type="similarity">
    <text evidence="1">Belongs to the methyltransferase superfamily.</text>
</comment>
<dbReference type="Proteomes" id="UP000240572">
    <property type="component" value="Unassembled WGS sequence"/>
</dbReference>
<evidence type="ECO:0000256" key="1">
    <source>
        <dbReference type="ARBA" id="ARBA00008361"/>
    </source>
</evidence>
<dbReference type="InterPro" id="IPR051052">
    <property type="entry name" value="Diverse_substrate_MTase"/>
</dbReference>
<name>A0A2P8D604_9BACT</name>
<evidence type="ECO:0000313" key="6">
    <source>
        <dbReference type="Proteomes" id="UP000240572"/>
    </source>
</evidence>
<evidence type="ECO:0000256" key="3">
    <source>
        <dbReference type="ARBA" id="ARBA00022679"/>
    </source>
</evidence>
<dbReference type="EMBL" id="PYGD01000003">
    <property type="protein sequence ID" value="PSK92656.1"/>
    <property type="molecule type" value="Genomic_DNA"/>
</dbReference>
<dbReference type="PANTHER" id="PTHR44942:SF4">
    <property type="entry name" value="METHYLTRANSFERASE TYPE 11 DOMAIN-CONTAINING PROTEIN"/>
    <property type="match status" value="1"/>
</dbReference>
<proteinExistence type="inferred from homology"/>
<dbReference type="Pfam" id="PF08241">
    <property type="entry name" value="Methyltransf_11"/>
    <property type="match status" value="1"/>
</dbReference>
<evidence type="ECO:0000256" key="2">
    <source>
        <dbReference type="ARBA" id="ARBA00022603"/>
    </source>
</evidence>
<keyword evidence="2 5" id="KW-0489">Methyltransferase</keyword>
<dbReference type="Gene3D" id="3.40.50.150">
    <property type="entry name" value="Vaccinia Virus protein VP39"/>
    <property type="match status" value="1"/>
</dbReference>
<dbReference type="RefSeq" id="WP_106522838.1">
    <property type="nucleotide sequence ID" value="NZ_PYGD01000003.1"/>
</dbReference>
<gene>
    <name evidence="5" type="ORF">B0I18_103233</name>
</gene>
<reference evidence="5 6" key="1">
    <citation type="submission" date="2018-03" db="EMBL/GenBank/DDBJ databases">
        <title>Genomic Encyclopedia of Type Strains, Phase III (KMG-III): the genomes of soil and plant-associated and newly described type strains.</title>
        <authorList>
            <person name="Whitman W."/>
        </authorList>
    </citation>
    <scope>NUCLEOTIDE SEQUENCE [LARGE SCALE GENOMIC DNA]</scope>
    <source>
        <strain evidence="5 6">CGMCC 1.12700</strain>
    </source>
</reference>
<dbReference type="SUPFAM" id="SSF53335">
    <property type="entry name" value="S-adenosyl-L-methionine-dependent methyltransferases"/>
    <property type="match status" value="1"/>
</dbReference>
<comment type="caution">
    <text evidence="5">The sequence shown here is derived from an EMBL/GenBank/DDBJ whole genome shotgun (WGS) entry which is preliminary data.</text>
</comment>
<dbReference type="GO" id="GO:0008757">
    <property type="term" value="F:S-adenosylmethionine-dependent methyltransferase activity"/>
    <property type="evidence" value="ECO:0007669"/>
    <property type="project" value="InterPro"/>
</dbReference>